<dbReference type="RefSeq" id="WP_194538143.1">
    <property type="nucleotide sequence ID" value="NZ_JACEFB010000007.1"/>
</dbReference>
<dbReference type="EMBL" id="JACEFB010000007">
    <property type="protein sequence ID" value="MBA2226699.1"/>
    <property type="molecule type" value="Genomic_DNA"/>
</dbReference>
<proteinExistence type="predicted"/>
<keyword evidence="1" id="KW-0812">Transmembrane</keyword>
<accession>A0A7V8VER2</accession>
<keyword evidence="1" id="KW-0472">Membrane</keyword>
<keyword evidence="1" id="KW-1133">Transmembrane helix</keyword>
<organism evidence="2 3">
    <name type="scientific">Thermogemmata fonticola</name>
    <dbReference type="NCBI Taxonomy" id="2755323"/>
    <lineage>
        <taxon>Bacteria</taxon>
        <taxon>Pseudomonadati</taxon>
        <taxon>Planctomycetota</taxon>
        <taxon>Planctomycetia</taxon>
        <taxon>Gemmatales</taxon>
        <taxon>Gemmataceae</taxon>
        <taxon>Thermogemmata</taxon>
    </lineage>
</organism>
<dbReference type="Proteomes" id="UP000542342">
    <property type="component" value="Unassembled WGS sequence"/>
</dbReference>
<keyword evidence="3" id="KW-1185">Reference proteome</keyword>
<comment type="caution">
    <text evidence="2">The sequence shown here is derived from an EMBL/GenBank/DDBJ whole genome shotgun (WGS) entry which is preliminary data.</text>
</comment>
<sequence length="351" mass="40381">MSSHPWILGVVVVVGTMPFRTLGQAEQSLDFKKDVLPRLRSSFFPEDIPAISIKCRMTVEPRDDTPSETREAVYRFSPRGGLVTHLRWDKPYIDGYNPWYAFRIERPAEEKDWKLVSLWMAGDPGYEEYVDSIKLQVKERARIPPVGIKGVSLVELATFRSFRLTECKRVNRAGREYIQVSFEIQPSREEAERYPVAAWEGLEFLRHATIIIDPQMWITVERVTQHLGNIRGDSKVYIKNNIEYRFNSKDQLIGYNIHAEITEVSQKRRDVIPRTPTSVTRIETIVETPEDIPDREFMLTAFGLPEPKGVKVPGPWIPPYVWLIVAGVVLAVVADIFRRLARQRGGSQEAT</sequence>
<reference evidence="2 3" key="1">
    <citation type="submission" date="2020-07" db="EMBL/GenBank/DDBJ databases">
        <title>Thermogemmata thermophila gen. nov., sp. nov., a novel moderate thermophilic planctomycete from a Kamchatka hot spring.</title>
        <authorList>
            <person name="Elcheninov A.G."/>
            <person name="Podosokorskaya O.A."/>
            <person name="Kovaleva O.L."/>
            <person name="Novikov A."/>
            <person name="Bonch-Osmolovskaya E.A."/>
            <person name="Toshchakov S.V."/>
            <person name="Kublanov I.V."/>
        </authorList>
    </citation>
    <scope>NUCLEOTIDE SEQUENCE [LARGE SCALE GENOMIC DNA]</scope>
    <source>
        <strain evidence="2 3">2918</strain>
    </source>
</reference>
<feature type="transmembrane region" description="Helical" evidence="1">
    <location>
        <begin position="320"/>
        <end position="337"/>
    </location>
</feature>
<gene>
    <name evidence="2" type="ORF">H0921_11060</name>
</gene>
<dbReference type="AlphaFoldDB" id="A0A7V8VER2"/>
<evidence type="ECO:0000313" key="2">
    <source>
        <dbReference type="EMBL" id="MBA2226699.1"/>
    </source>
</evidence>
<evidence type="ECO:0000313" key="3">
    <source>
        <dbReference type="Proteomes" id="UP000542342"/>
    </source>
</evidence>
<evidence type="ECO:0000256" key="1">
    <source>
        <dbReference type="SAM" id="Phobius"/>
    </source>
</evidence>
<name>A0A7V8VER2_9BACT</name>
<protein>
    <submittedName>
        <fullName evidence="2">Uncharacterized protein</fullName>
    </submittedName>
</protein>